<dbReference type="KEGG" id="fap:GR316_02690"/>
<dbReference type="RefSeq" id="WP_211784521.1">
    <property type="nucleotide sequence ID" value="NZ_CP047289.1"/>
</dbReference>
<dbReference type="InterPro" id="IPR008972">
    <property type="entry name" value="Cupredoxin"/>
</dbReference>
<feature type="domain" description="EfeO-type cupredoxin-like" evidence="2">
    <location>
        <begin position="33"/>
        <end position="125"/>
    </location>
</feature>
<dbReference type="InterPro" id="IPR028096">
    <property type="entry name" value="EfeO_Cupredoxin"/>
</dbReference>
<keyword evidence="4" id="KW-1185">Reference proteome</keyword>
<dbReference type="SUPFAM" id="SSF49503">
    <property type="entry name" value="Cupredoxins"/>
    <property type="match status" value="1"/>
</dbReference>
<reference evidence="3" key="1">
    <citation type="submission" date="2020-01" db="EMBL/GenBank/DDBJ databases">
        <authorList>
            <person name="Yang Y."/>
            <person name="Kwon Y.M."/>
        </authorList>
    </citation>
    <scope>NUCLEOTIDE SEQUENCE</scope>
    <source>
        <strain evidence="3">PG104</strain>
    </source>
</reference>
<evidence type="ECO:0000313" key="4">
    <source>
        <dbReference type="Proteomes" id="UP000679284"/>
    </source>
</evidence>
<evidence type="ECO:0000256" key="1">
    <source>
        <dbReference type="SAM" id="SignalP"/>
    </source>
</evidence>
<name>A0A8J8SJX1_9RHOB</name>
<dbReference type="Pfam" id="PF13473">
    <property type="entry name" value="Cupredoxin_1"/>
    <property type="match status" value="1"/>
</dbReference>
<dbReference type="EMBL" id="CP047289">
    <property type="protein sequence ID" value="QUS35275.1"/>
    <property type="molecule type" value="Genomic_DNA"/>
</dbReference>
<organism evidence="3 4">
    <name type="scientific">Falsirhodobacter algicola</name>
    <dbReference type="NCBI Taxonomy" id="2692330"/>
    <lineage>
        <taxon>Bacteria</taxon>
        <taxon>Pseudomonadati</taxon>
        <taxon>Pseudomonadota</taxon>
        <taxon>Alphaproteobacteria</taxon>
        <taxon>Rhodobacterales</taxon>
        <taxon>Paracoccaceae</taxon>
        <taxon>Falsirhodobacter</taxon>
    </lineage>
</organism>
<proteinExistence type="predicted"/>
<evidence type="ECO:0000313" key="3">
    <source>
        <dbReference type="EMBL" id="QUS35275.1"/>
    </source>
</evidence>
<evidence type="ECO:0000259" key="2">
    <source>
        <dbReference type="Pfam" id="PF13473"/>
    </source>
</evidence>
<dbReference type="Proteomes" id="UP000679284">
    <property type="component" value="Chromosome"/>
</dbReference>
<protein>
    <submittedName>
        <fullName evidence="3">Cupredoxin domain-containing protein</fullName>
    </submittedName>
</protein>
<dbReference type="Gene3D" id="2.60.40.420">
    <property type="entry name" value="Cupredoxins - blue copper proteins"/>
    <property type="match status" value="1"/>
</dbReference>
<gene>
    <name evidence="3" type="ORF">GR316_02690</name>
</gene>
<feature type="chain" id="PRO_5035180874" evidence="1">
    <location>
        <begin position="28"/>
        <end position="130"/>
    </location>
</feature>
<sequence>MIHLARLLPTSAALSILCVLSGLPAAAQEGFSAPVDPDAEIPTYEIELKDGVLLPAELVVPARTRFKLHVTNSGTMPGEFESNQMRLEEVLFMGMDTTLTVTPLDPGTYDYFDEFQPGANGQLIAKEAAE</sequence>
<keyword evidence="1" id="KW-0732">Signal</keyword>
<accession>A0A8J8SJX1</accession>
<feature type="signal peptide" evidence="1">
    <location>
        <begin position="1"/>
        <end position="27"/>
    </location>
</feature>
<dbReference type="AlphaFoldDB" id="A0A8J8SJX1"/>